<dbReference type="WBParaSite" id="GPUH_0001931001-mRNA-1">
    <property type="protein sequence ID" value="GPUH_0001931001-mRNA-1"/>
    <property type="gene ID" value="GPUH_0001931001"/>
</dbReference>
<organism evidence="3">
    <name type="scientific">Gongylonema pulchrum</name>
    <dbReference type="NCBI Taxonomy" id="637853"/>
    <lineage>
        <taxon>Eukaryota</taxon>
        <taxon>Metazoa</taxon>
        <taxon>Ecdysozoa</taxon>
        <taxon>Nematoda</taxon>
        <taxon>Chromadorea</taxon>
        <taxon>Rhabditida</taxon>
        <taxon>Spirurina</taxon>
        <taxon>Spiruromorpha</taxon>
        <taxon>Spiruroidea</taxon>
        <taxon>Gongylonematidae</taxon>
        <taxon>Gongylonema</taxon>
    </lineage>
</organism>
<name>A0A183EE94_9BILA</name>
<protein>
    <submittedName>
        <fullName evidence="3">Outer membrane protein</fullName>
    </submittedName>
</protein>
<sequence length="69" mass="7471">MTTMLVRRDSDENLDDCCCTVARSVQIGVNKQTLSIQIENYTRLGGATEVNRALAATTAVDKVPITGLQ</sequence>
<dbReference type="Proteomes" id="UP000271098">
    <property type="component" value="Unassembled WGS sequence"/>
</dbReference>
<dbReference type="EMBL" id="UYRT01088251">
    <property type="protein sequence ID" value="VDN33528.1"/>
    <property type="molecule type" value="Genomic_DNA"/>
</dbReference>
<reference evidence="3" key="1">
    <citation type="submission" date="2016-06" db="UniProtKB">
        <authorList>
            <consortium name="WormBaseParasite"/>
        </authorList>
    </citation>
    <scope>IDENTIFICATION</scope>
</reference>
<proteinExistence type="predicted"/>
<evidence type="ECO:0000313" key="2">
    <source>
        <dbReference type="Proteomes" id="UP000271098"/>
    </source>
</evidence>
<gene>
    <name evidence="1" type="ORF">GPUH_LOCUS19285</name>
</gene>
<evidence type="ECO:0000313" key="3">
    <source>
        <dbReference type="WBParaSite" id="GPUH_0001931001-mRNA-1"/>
    </source>
</evidence>
<accession>A0A183EE94</accession>
<evidence type="ECO:0000313" key="1">
    <source>
        <dbReference type="EMBL" id="VDN33528.1"/>
    </source>
</evidence>
<dbReference type="AlphaFoldDB" id="A0A183EE94"/>
<keyword evidence="2" id="KW-1185">Reference proteome</keyword>
<reference evidence="1 2" key="2">
    <citation type="submission" date="2018-11" db="EMBL/GenBank/DDBJ databases">
        <authorList>
            <consortium name="Pathogen Informatics"/>
        </authorList>
    </citation>
    <scope>NUCLEOTIDE SEQUENCE [LARGE SCALE GENOMIC DNA]</scope>
</reference>